<sequence length="265" mass="29374">MAHILLLAHPKEQHAEMLLRALQRHLPEYAFTLSAARLVPFGGSVRASLQSALERTQAVLVLFNAKTTLEGWLDRSEIPDRLALELALRQNKPVQPILFPDGTLPAQSALPPELHPLTDRLVFRLNAQERFSELIQALRSLNSHHMPAVQPTLEPAPRDSTSDSQAPQPTQDDIRQFLANAGITIRSVGEPQAHDEPLDRIAQFMGTRYPHIKLVYQSLKRSLIDGETFSLNLAEPLSGTVQAALRGASALTHPPCLQELVCLWA</sequence>
<evidence type="ECO:0000313" key="2">
    <source>
        <dbReference type="EMBL" id="PJF32192.1"/>
    </source>
</evidence>
<feature type="region of interest" description="Disordered" evidence="1">
    <location>
        <begin position="148"/>
        <end position="170"/>
    </location>
</feature>
<evidence type="ECO:0000313" key="3">
    <source>
        <dbReference type="Proteomes" id="UP000228921"/>
    </source>
</evidence>
<dbReference type="Proteomes" id="UP000228921">
    <property type="component" value="Unassembled WGS sequence"/>
</dbReference>
<evidence type="ECO:0000256" key="1">
    <source>
        <dbReference type="SAM" id="MobiDB-lite"/>
    </source>
</evidence>
<name>A0A2M8P3R9_9CHLR</name>
<gene>
    <name evidence="2" type="ORF">CUN51_00760</name>
</gene>
<organism evidence="2 3">
    <name type="scientific">Candidatus Thermofonsia Clade 1 bacterium</name>
    <dbReference type="NCBI Taxonomy" id="2364210"/>
    <lineage>
        <taxon>Bacteria</taxon>
        <taxon>Bacillati</taxon>
        <taxon>Chloroflexota</taxon>
        <taxon>Candidatus Thermofontia</taxon>
        <taxon>Candidatus Thermofonsia Clade 1</taxon>
    </lineage>
</organism>
<protein>
    <recommendedName>
        <fullName evidence="4">TIR domain-containing protein</fullName>
    </recommendedName>
</protein>
<comment type="caution">
    <text evidence="2">The sequence shown here is derived from an EMBL/GenBank/DDBJ whole genome shotgun (WGS) entry which is preliminary data.</text>
</comment>
<proteinExistence type="predicted"/>
<evidence type="ECO:0008006" key="4">
    <source>
        <dbReference type="Google" id="ProtNLM"/>
    </source>
</evidence>
<dbReference type="EMBL" id="PGTK01000001">
    <property type="protein sequence ID" value="PJF32192.1"/>
    <property type="molecule type" value="Genomic_DNA"/>
</dbReference>
<reference evidence="2 3" key="1">
    <citation type="submission" date="2017-11" db="EMBL/GenBank/DDBJ databases">
        <title>Evolution of Phototrophy in the Chloroflexi Phylum Driven by Horizontal Gene Transfer.</title>
        <authorList>
            <person name="Ward L.M."/>
            <person name="Hemp J."/>
            <person name="Shih P.M."/>
            <person name="Mcglynn S.E."/>
            <person name="Fischer W."/>
        </authorList>
    </citation>
    <scope>NUCLEOTIDE SEQUENCE [LARGE SCALE GENOMIC DNA]</scope>
    <source>
        <strain evidence="2">CP2_2F</strain>
    </source>
</reference>
<accession>A0A2M8P3R9</accession>
<dbReference type="AlphaFoldDB" id="A0A2M8P3R9"/>